<protein>
    <submittedName>
        <fullName evidence="2">Uncharacterized protein</fullName>
    </submittedName>
</protein>
<evidence type="ECO:0000313" key="1">
    <source>
        <dbReference type="Proteomes" id="UP000887577"/>
    </source>
</evidence>
<organism evidence="1 2">
    <name type="scientific">Panagrolaimus superbus</name>
    <dbReference type="NCBI Taxonomy" id="310955"/>
    <lineage>
        <taxon>Eukaryota</taxon>
        <taxon>Metazoa</taxon>
        <taxon>Ecdysozoa</taxon>
        <taxon>Nematoda</taxon>
        <taxon>Chromadorea</taxon>
        <taxon>Rhabditida</taxon>
        <taxon>Tylenchina</taxon>
        <taxon>Panagrolaimomorpha</taxon>
        <taxon>Panagrolaimoidea</taxon>
        <taxon>Panagrolaimidae</taxon>
        <taxon>Panagrolaimus</taxon>
    </lineage>
</organism>
<dbReference type="Proteomes" id="UP000887577">
    <property type="component" value="Unplaced"/>
</dbReference>
<evidence type="ECO:0000313" key="2">
    <source>
        <dbReference type="WBParaSite" id="PSU_v2.g20562.t1"/>
    </source>
</evidence>
<accession>A0A914YJP8</accession>
<dbReference type="AlphaFoldDB" id="A0A914YJP8"/>
<dbReference type="WBParaSite" id="PSU_v2.g20562.t1">
    <property type="protein sequence ID" value="PSU_v2.g20562.t1"/>
    <property type="gene ID" value="PSU_v2.g20562"/>
</dbReference>
<sequence>MTAGFGHRFTLENYMPPYADEEESRFKIRSETRFVPQEAAVGVYFRAYEYEPGNFKAPMTYVKPSIFAHFSHLGQENCVVDDTHIEIQTCYGTTIQIEVPNATTTQSFRRFLYNDMIDYVISKHTHNAAEHCCVMSRKFVGDILGIEGGWQYFDIRVNDPDSERPPRSNNNYE</sequence>
<keyword evidence="1" id="KW-1185">Reference proteome</keyword>
<name>A0A914YJP8_9BILA</name>
<proteinExistence type="predicted"/>
<reference evidence="2" key="1">
    <citation type="submission" date="2022-11" db="UniProtKB">
        <authorList>
            <consortium name="WormBaseParasite"/>
        </authorList>
    </citation>
    <scope>IDENTIFICATION</scope>
</reference>